<dbReference type="Proteomes" id="UP000799444">
    <property type="component" value="Unassembled WGS sequence"/>
</dbReference>
<evidence type="ECO:0000256" key="7">
    <source>
        <dbReference type="ARBA" id="ARBA00023136"/>
    </source>
</evidence>
<keyword evidence="4" id="KW-0442">Lipid degradation</keyword>
<evidence type="ECO:0000256" key="9">
    <source>
        <dbReference type="SAM" id="Phobius"/>
    </source>
</evidence>
<evidence type="ECO:0000256" key="6">
    <source>
        <dbReference type="ARBA" id="ARBA00023098"/>
    </source>
</evidence>
<dbReference type="AlphaFoldDB" id="A0A9P4QRC1"/>
<keyword evidence="2 9" id="KW-0812">Transmembrane</keyword>
<feature type="compositionally biased region" description="Low complexity" evidence="8">
    <location>
        <begin position="577"/>
        <end position="590"/>
    </location>
</feature>
<feature type="compositionally biased region" description="Gly residues" evidence="8">
    <location>
        <begin position="652"/>
        <end position="664"/>
    </location>
</feature>
<keyword evidence="3" id="KW-0378">Hydrolase</keyword>
<feature type="compositionally biased region" description="Basic and acidic residues" evidence="8">
    <location>
        <begin position="665"/>
        <end position="675"/>
    </location>
</feature>
<dbReference type="SUPFAM" id="SSF53474">
    <property type="entry name" value="alpha/beta-Hydrolases"/>
    <property type="match status" value="1"/>
</dbReference>
<dbReference type="GO" id="GO:0016020">
    <property type="term" value="C:membrane"/>
    <property type="evidence" value="ECO:0007669"/>
    <property type="project" value="UniProtKB-SubCell"/>
</dbReference>
<dbReference type="OrthoDB" id="9974421at2759"/>
<keyword evidence="5 9" id="KW-1133">Transmembrane helix</keyword>
<keyword evidence="6" id="KW-0443">Lipid metabolism</keyword>
<evidence type="ECO:0000256" key="1">
    <source>
        <dbReference type="ARBA" id="ARBA00004167"/>
    </source>
</evidence>
<accession>A0A9P4QRC1</accession>
<feature type="region of interest" description="Disordered" evidence="8">
    <location>
        <begin position="467"/>
        <end position="689"/>
    </location>
</feature>
<comment type="subcellular location">
    <subcellularLocation>
        <location evidence="1">Membrane</location>
        <topology evidence="1">Single-pass membrane protein</topology>
    </subcellularLocation>
</comment>
<keyword evidence="12" id="KW-1185">Reference proteome</keyword>
<reference evidence="11" key="1">
    <citation type="journal article" date="2020" name="Stud. Mycol.">
        <title>101 Dothideomycetes genomes: a test case for predicting lifestyles and emergence of pathogens.</title>
        <authorList>
            <person name="Haridas S."/>
            <person name="Albert R."/>
            <person name="Binder M."/>
            <person name="Bloem J."/>
            <person name="Labutti K."/>
            <person name="Salamov A."/>
            <person name="Andreopoulos B."/>
            <person name="Baker S."/>
            <person name="Barry K."/>
            <person name="Bills G."/>
            <person name="Bluhm B."/>
            <person name="Cannon C."/>
            <person name="Castanera R."/>
            <person name="Culley D."/>
            <person name="Daum C."/>
            <person name="Ezra D."/>
            <person name="Gonzalez J."/>
            <person name="Henrissat B."/>
            <person name="Kuo A."/>
            <person name="Liang C."/>
            <person name="Lipzen A."/>
            <person name="Lutzoni F."/>
            <person name="Magnuson J."/>
            <person name="Mondo S."/>
            <person name="Nolan M."/>
            <person name="Ohm R."/>
            <person name="Pangilinan J."/>
            <person name="Park H.-J."/>
            <person name="Ramirez L."/>
            <person name="Alfaro M."/>
            <person name="Sun H."/>
            <person name="Tritt A."/>
            <person name="Yoshinaga Y."/>
            <person name="Zwiers L.-H."/>
            <person name="Turgeon B."/>
            <person name="Goodwin S."/>
            <person name="Spatafora J."/>
            <person name="Crous P."/>
            <person name="Grigoriev I."/>
        </authorList>
    </citation>
    <scope>NUCLEOTIDE SEQUENCE</scope>
    <source>
        <strain evidence="11">CBS 125425</strain>
    </source>
</reference>
<evidence type="ECO:0000256" key="3">
    <source>
        <dbReference type="ARBA" id="ARBA00022801"/>
    </source>
</evidence>
<dbReference type="InterPro" id="IPR000073">
    <property type="entry name" value="AB_hydrolase_1"/>
</dbReference>
<dbReference type="Gene3D" id="3.40.50.1820">
    <property type="entry name" value="alpha/beta hydrolase"/>
    <property type="match status" value="1"/>
</dbReference>
<comment type="caution">
    <text evidence="11">The sequence shown here is derived from an EMBL/GenBank/DDBJ whole genome shotgun (WGS) entry which is preliminary data.</text>
</comment>
<dbReference type="Pfam" id="PF00561">
    <property type="entry name" value="Abhydrolase_1"/>
    <property type="match status" value="1"/>
</dbReference>
<evidence type="ECO:0000256" key="4">
    <source>
        <dbReference type="ARBA" id="ARBA00022963"/>
    </source>
</evidence>
<dbReference type="EMBL" id="ML996178">
    <property type="protein sequence ID" value="KAF2732363.1"/>
    <property type="molecule type" value="Genomic_DNA"/>
</dbReference>
<feature type="compositionally biased region" description="Polar residues" evidence="8">
    <location>
        <begin position="525"/>
        <end position="536"/>
    </location>
</feature>
<dbReference type="PANTHER" id="PTHR11005">
    <property type="entry name" value="LYSOSOMAL ACID LIPASE-RELATED"/>
    <property type="match status" value="1"/>
</dbReference>
<evidence type="ECO:0000256" key="2">
    <source>
        <dbReference type="ARBA" id="ARBA00022692"/>
    </source>
</evidence>
<dbReference type="InterPro" id="IPR029058">
    <property type="entry name" value="AB_hydrolase_fold"/>
</dbReference>
<feature type="compositionally biased region" description="Basic residues" evidence="8">
    <location>
        <begin position="676"/>
        <end position="689"/>
    </location>
</feature>
<gene>
    <name evidence="11" type="ORF">EJ04DRAFT_497047</name>
</gene>
<evidence type="ECO:0000256" key="5">
    <source>
        <dbReference type="ARBA" id="ARBA00022989"/>
    </source>
</evidence>
<evidence type="ECO:0000256" key="8">
    <source>
        <dbReference type="SAM" id="MobiDB-lite"/>
    </source>
</evidence>
<feature type="compositionally biased region" description="Polar residues" evidence="8">
    <location>
        <begin position="607"/>
        <end position="626"/>
    </location>
</feature>
<evidence type="ECO:0000313" key="12">
    <source>
        <dbReference type="Proteomes" id="UP000799444"/>
    </source>
</evidence>
<name>A0A9P4QRC1_9PLEO</name>
<protein>
    <submittedName>
        <fullName evidence="11">Alpha/beta-hydrolase</fullName>
    </submittedName>
</protein>
<dbReference type="GO" id="GO:0016042">
    <property type="term" value="P:lipid catabolic process"/>
    <property type="evidence" value="ECO:0007669"/>
    <property type="project" value="UniProtKB-KW"/>
</dbReference>
<feature type="domain" description="AB hydrolase-1" evidence="10">
    <location>
        <begin position="136"/>
        <end position="430"/>
    </location>
</feature>
<keyword evidence="7 9" id="KW-0472">Membrane</keyword>
<proteinExistence type="predicted"/>
<dbReference type="GO" id="GO:0016787">
    <property type="term" value="F:hydrolase activity"/>
    <property type="evidence" value="ECO:0007669"/>
    <property type="project" value="UniProtKB-KW"/>
</dbReference>
<feature type="transmembrane region" description="Helical" evidence="9">
    <location>
        <begin position="16"/>
        <end position="39"/>
    </location>
</feature>
<organism evidence="11 12">
    <name type="scientific">Polyplosphaeria fusca</name>
    <dbReference type="NCBI Taxonomy" id="682080"/>
    <lineage>
        <taxon>Eukaryota</taxon>
        <taxon>Fungi</taxon>
        <taxon>Dikarya</taxon>
        <taxon>Ascomycota</taxon>
        <taxon>Pezizomycotina</taxon>
        <taxon>Dothideomycetes</taxon>
        <taxon>Pleosporomycetidae</taxon>
        <taxon>Pleosporales</taxon>
        <taxon>Tetraplosphaeriaceae</taxon>
        <taxon>Polyplosphaeria</taxon>
    </lineage>
</organism>
<dbReference type="FunFam" id="3.40.50.1820:FF:000095">
    <property type="entry name" value="Triglyceride lipase-cholesterol esterase"/>
    <property type="match status" value="1"/>
</dbReference>
<evidence type="ECO:0000313" key="11">
    <source>
        <dbReference type="EMBL" id="KAF2732363.1"/>
    </source>
</evidence>
<evidence type="ECO:0000259" key="10">
    <source>
        <dbReference type="Pfam" id="PF00561"/>
    </source>
</evidence>
<sequence>MAIHIPFLSRLHLRQYFALIISVILIILESFIAIITLALPTPIINVCYRITRRLFNYLSSPASRRTRQKKKGVWSTIANASDFTELCDLHGYYCEEHIVQTGDGYLLGLHRLGWRRGEEDVRVNAGSGKGGVKKKVVYMHHGLLMNSEVWLCLTERERCLPFMLVERGYDVWLGNNRGNKYSKKSVHSAPTSTTFWDFSMDQFAFHDIPDSIDYILSTTHQHSLSYVGFSQGTAQAFATLSIHPTLNDKVDVFIALAPAMSPKGLMSPIVDSFVKASPDILFLAFGRRAILASATMWQSILYPPIFIRLIDYSLRFLFGWTAVNIAPDQKLAAYPHLYSYTSTKSVVHWFQIMRNETFQMYDDEEPNPIASNRSKYYKVAKFPTKNIKTPIVLVYGGSDSLVDIDVMLKELPRHTVAKEISHYEHLDFLWASSVDQLVFPHVFEALNEYAGTDGHYLEGRKEKRFRSPGRYHGLLPESGALPGPEGDDAGDESSSAPAALRDRAKKVSQSVRRISFEDHFDENGPQPQSMAAQTSRIPHPASTYAAALSERQHSPKHSTSRFPPPAGKVPSHSLADSPSASQVTSQTATSRPEGWWSSDEVAGTGHSEPSTPLLQKSPSRLSIDSQKSGKHSVFGERGITLGAGKAVSGVVEGTGHGESGGSGKESGHMDEESVPKKKGRRKTDRHLAG</sequence>